<dbReference type="PANTHER" id="PTHR46384:SF1">
    <property type="entry name" value="MOTILE SPERM DOMAIN-CONTAINING PROTEIN 2"/>
    <property type="match status" value="1"/>
</dbReference>
<reference evidence="4" key="1">
    <citation type="submission" date="2019-08" db="EMBL/GenBank/DDBJ databases">
        <title>The genome of the North American firefly Photinus pyralis.</title>
        <authorList>
            <consortium name="Photinus pyralis genome working group"/>
            <person name="Fallon T.R."/>
            <person name="Sander Lower S.E."/>
            <person name="Weng J.-K."/>
        </authorList>
    </citation>
    <scope>NUCLEOTIDE SEQUENCE</scope>
    <source>
        <strain evidence="4">TRF0915ILg1</strain>
        <tissue evidence="4">Whole body</tissue>
    </source>
</reference>
<dbReference type="InterPro" id="IPR000535">
    <property type="entry name" value="MSP_dom"/>
</dbReference>
<accession>A0A8K0D3B7</accession>
<dbReference type="InterPro" id="IPR053012">
    <property type="entry name" value="ER-organelle_contact"/>
</dbReference>
<dbReference type="GO" id="GO:0012505">
    <property type="term" value="C:endomembrane system"/>
    <property type="evidence" value="ECO:0007669"/>
    <property type="project" value="TreeGrafter"/>
</dbReference>
<dbReference type="SUPFAM" id="SSF46938">
    <property type="entry name" value="CRAL/TRIO N-terminal domain"/>
    <property type="match status" value="1"/>
</dbReference>
<evidence type="ECO:0000256" key="1">
    <source>
        <dbReference type="SAM" id="Phobius"/>
    </source>
</evidence>
<dbReference type="PROSITE" id="PS50202">
    <property type="entry name" value="MSP"/>
    <property type="match status" value="1"/>
</dbReference>
<evidence type="ECO:0000259" key="2">
    <source>
        <dbReference type="PROSITE" id="PS50191"/>
    </source>
</evidence>
<keyword evidence="1" id="KW-1133">Transmembrane helix</keyword>
<comment type="caution">
    <text evidence="4">The sequence shown here is derived from an EMBL/GenBank/DDBJ whole genome shotgun (WGS) entry which is preliminary data.</text>
</comment>
<gene>
    <name evidence="4" type="ORF">ILUMI_07727</name>
</gene>
<dbReference type="InterPro" id="IPR013783">
    <property type="entry name" value="Ig-like_fold"/>
</dbReference>
<sequence length="497" mass="56271">MSVEVTAKQIQDLRSAFLKDLESKGESSVHPDDLERVKSGDEWLRRFLLHHDAAEKEALAMLWEAVLWRKEFKTNEINDTNVNVDFLKEGVLFAHGKDKDGCTLFIFKCKKHQKGQKDFEDIKRCVIYWLERLERQEKGKPVTIFFDMEGCGVSNVDMELIKYIIHVFKQYYPFFLNYIIILEMAWILNAVFKVIKTMLPEKAVQKIKFVKKNDLNQFVDPDQALKCWGGNDNYSFVFVPEAEENAVVNNSITPSNKKVHFADGSPMSDSNTGFGDSKEQGDGGILKVQPSNIITFAKEGNELVGTLELHNTDNQINISYKMKTTSPEKFRVRPSLGCLAPGGRATVSVTLLPGFQLGGLSRDKFLVMSMPVDIVELSPQELAELWKNPTNKNVSQHRLSCAQSGDLAKNGSVIATGATMETEQNQISQLSNRLTQLIECQSQLHTSVKRTQTLQWITMFIVIVLSFITIWVLKHSAHDNSSSQFCYKNEEVANTSP</sequence>
<dbReference type="AlphaFoldDB" id="A0A8K0D3B7"/>
<dbReference type="OrthoDB" id="75724at2759"/>
<evidence type="ECO:0008006" key="6">
    <source>
        <dbReference type="Google" id="ProtNLM"/>
    </source>
</evidence>
<dbReference type="SUPFAM" id="SSF49354">
    <property type="entry name" value="PapD-like"/>
    <property type="match status" value="1"/>
</dbReference>
<dbReference type="InterPro" id="IPR036865">
    <property type="entry name" value="CRAL-TRIO_dom_sf"/>
</dbReference>
<dbReference type="CDD" id="cd00170">
    <property type="entry name" value="SEC14"/>
    <property type="match status" value="1"/>
</dbReference>
<dbReference type="InterPro" id="IPR036273">
    <property type="entry name" value="CRAL/TRIO_N_dom_sf"/>
</dbReference>
<evidence type="ECO:0000259" key="3">
    <source>
        <dbReference type="PROSITE" id="PS50202"/>
    </source>
</evidence>
<evidence type="ECO:0000313" key="4">
    <source>
        <dbReference type="EMBL" id="KAF2898449.1"/>
    </source>
</evidence>
<feature type="transmembrane region" description="Helical" evidence="1">
    <location>
        <begin position="454"/>
        <end position="473"/>
    </location>
</feature>
<organism evidence="4 5">
    <name type="scientific">Ignelater luminosus</name>
    <name type="common">Cucubano</name>
    <name type="synonym">Pyrophorus luminosus</name>
    <dbReference type="NCBI Taxonomy" id="2038154"/>
    <lineage>
        <taxon>Eukaryota</taxon>
        <taxon>Metazoa</taxon>
        <taxon>Ecdysozoa</taxon>
        <taxon>Arthropoda</taxon>
        <taxon>Hexapoda</taxon>
        <taxon>Insecta</taxon>
        <taxon>Pterygota</taxon>
        <taxon>Neoptera</taxon>
        <taxon>Endopterygota</taxon>
        <taxon>Coleoptera</taxon>
        <taxon>Polyphaga</taxon>
        <taxon>Elateriformia</taxon>
        <taxon>Elateroidea</taxon>
        <taxon>Elateridae</taxon>
        <taxon>Agrypninae</taxon>
        <taxon>Pyrophorini</taxon>
        <taxon>Ignelater</taxon>
    </lineage>
</organism>
<dbReference type="PANTHER" id="PTHR46384">
    <property type="entry name" value="MOTILE SPERM DOMAIN-CONTAINING PROTEIN 2"/>
    <property type="match status" value="1"/>
</dbReference>
<feature type="transmembrane region" description="Helical" evidence="1">
    <location>
        <begin position="171"/>
        <end position="192"/>
    </location>
</feature>
<dbReference type="EMBL" id="VTPC01003492">
    <property type="protein sequence ID" value="KAF2898449.1"/>
    <property type="molecule type" value="Genomic_DNA"/>
</dbReference>
<dbReference type="Pfam" id="PF00650">
    <property type="entry name" value="CRAL_TRIO"/>
    <property type="match status" value="1"/>
</dbReference>
<dbReference type="InterPro" id="IPR001251">
    <property type="entry name" value="CRAL-TRIO_dom"/>
</dbReference>
<keyword evidence="1" id="KW-0472">Membrane</keyword>
<dbReference type="PROSITE" id="PS50191">
    <property type="entry name" value="CRAL_TRIO"/>
    <property type="match status" value="1"/>
</dbReference>
<keyword evidence="5" id="KW-1185">Reference proteome</keyword>
<dbReference type="Gene3D" id="3.40.525.10">
    <property type="entry name" value="CRAL-TRIO lipid binding domain"/>
    <property type="match status" value="1"/>
</dbReference>
<dbReference type="GO" id="GO:0140284">
    <property type="term" value="C:endoplasmic reticulum-endosome membrane contact site"/>
    <property type="evidence" value="ECO:0007669"/>
    <property type="project" value="TreeGrafter"/>
</dbReference>
<dbReference type="Pfam" id="PF00635">
    <property type="entry name" value="Motile_Sperm"/>
    <property type="match status" value="1"/>
</dbReference>
<feature type="domain" description="MSP" evidence="3">
    <location>
        <begin position="285"/>
        <end position="404"/>
    </location>
</feature>
<name>A0A8K0D3B7_IGNLU</name>
<feature type="domain" description="CRAL-TRIO" evidence="2">
    <location>
        <begin position="79"/>
        <end position="236"/>
    </location>
</feature>
<dbReference type="Gene3D" id="2.60.40.10">
    <property type="entry name" value="Immunoglobulins"/>
    <property type="match status" value="1"/>
</dbReference>
<dbReference type="SUPFAM" id="SSF52087">
    <property type="entry name" value="CRAL/TRIO domain"/>
    <property type="match status" value="1"/>
</dbReference>
<protein>
    <recommendedName>
        <fullName evidence="6">Motile sperm domain-containing protein 2</fullName>
    </recommendedName>
</protein>
<keyword evidence="1" id="KW-0812">Transmembrane</keyword>
<evidence type="ECO:0000313" key="5">
    <source>
        <dbReference type="Proteomes" id="UP000801492"/>
    </source>
</evidence>
<dbReference type="InterPro" id="IPR008962">
    <property type="entry name" value="PapD-like_sf"/>
</dbReference>
<dbReference type="Proteomes" id="UP000801492">
    <property type="component" value="Unassembled WGS sequence"/>
</dbReference>
<proteinExistence type="predicted"/>
<dbReference type="SMART" id="SM00516">
    <property type="entry name" value="SEC14"/>
    <property type="match status" value="1"/>
</dbReference>